<evidence type="ECO:0000256" key="2">
    <source>
        <dbReference type="ARBA" id="ARBA00022448"/>
    </source>
</evidence>
<dbReference type="EMBL" id="LDJG01000002">
    <property type="protein sequence ID" value="KRG60581.1"/>
    <property type="molecule type" value="Genomic_DNA"/>
</dbReference>
<dbReference type="NCBIfam" id="TIGR01730">
    <property type="entry name" value="RND_mfp"/>
    <property type="match status" value="1"/>
</dbReference>
<dbReference type="InterPro" id="IPR058792">
    <property type="entry name" value="Beta-barrel_RND_2"/>
</dbReference>
<dbReference type="Pfam" id="PF25919">
    <property type="entry name" value="BSH_CusB"/>
    <property type="match status" value="1"/>
</dbReference>
<keyword evidence="2" id="KW-0813">Transport</keyword>
<dbReference type="Gene3D" id="1.10.287.470">
    <property type="entry name" value="Helix hairpin bin"/>
    <property type="match status" value="1"/>
</dbReference>
<dbReference type="InterPro" id="IPR006143">
    <property type="entry name" value="RND_pump_MFP"/>
</dbReference>
<sequence length="388" mass="41032">MSRKVFSLPARCGRLGPLLLALALGACGHEEEGAAPGAPQVEKDSIRFAADSPQLQVLRSAAAEAVTASQVQVPARLAWDDTRTSYLRAPMAGQVAQLVAAPGQAVRAGQTLAWITSPEFGQLQAEGARGQAELRQAQHELTRVRELHEAGIASGRELDEAEAAFAASRAEHARSSTLARALGNGGRIDQRLPLRSPVDGVLVERNISPGMSVSAESERPLAVVSDPGHLWLLLDLPEHLAAQVHAGLQVAIDDGAGQALHVPLQHVADYVDSETRVVHARAEVDNAARRFKAGQYLRATLSLPLAQGVAVPVAGVLLIDNRQVVFVDEGKGRYRRQPVVGEDIGGGRAWVREGLQAGQRVVVDGGLLLQQLLDQPQAAPHGSAQASP</sequence>
<accession>A0ABR5NP58</accession>
<comment type="similarity">
    <text evidence="1">Belongs to the membrane fusion protein (MFP) (TC 8.A.1) family.</text>
</comment>
<dbReference type="Gene3D" id="2.40.420.20">
    <property type="match status" value="1"/>
</dbReference>
<organism evidence="5 6">
    <name type="scientific">Stenotrophomonas nitritireducens</name>
    <dbReference type="NCBI Taxonomy" id="83617"/>
    <lineage>
        <taxon>Bacteria</taxon>
        <taxon>Pseudomonadati</taxon>
        <taxon>Pseudomonadota</taxon>
        <taxon>Gammaproteobacteria</taxon>
        <taxon>Lysobacterales</taxon>
        <taxon>Lysobacteraceae</taxon>
        <taxon>Stenotrophomonas</taxon>
    </lineage>
</organism>
<dbReference type="RefSeq" id="WP_055767064.1">
    <property type="nucleotide sequence ID" value="NZ_LDJG01000002.1"/>
</dbReference>
<dbReference type="SUPFAM" id="SSF111369">
    <property type="entry name" value="HlyD-like secretion proteins"/>
    <property type="match status" value="1"/>
</dbReference>
<feature type="domain" description="CusB-like beta-barrel" evidence="4">
    <location>
        <begin position="230"/>
        <end position="302"/>
    </location>
</feature>
<evidence type="ECO:0000313" key="6">
    <source>
        <dbReference type="Proteomes" id="UP000050902"/>
    </source>
</evidence>
<dbReference type="PROSITE" id="PS51257">
    <property type="entry name" value="PROKAR_LIPOPROTEIN"/>
    <property type="match status" value="1"/>
</dbReference>
<feature type="domain" description="CusB-like barrel-sandwich hybrid" evidence="3">
    <location>
        <begin position="88"/>
        <end position="217"/>
    </location>
</feature>
<evidence type="ECO:0000256" key="1">
    <source>
        <dbReference type="ARBA" id="ARBA00009477"/>
    </source>
</evidence>
<dbReference type="Proteomes" id="UP000050902">
    <property type="component" value="Unassembled WGS sequence"/>
</dbReference>
<dbReference type="Pfam" id="PF25954">
    <property type="entry name" value="Beta-barrel_RND_2"/>
    <property type="match status" value="1"/>
</dbReference>
<dbReference type="PANTHER" id="PTHR30097">
    <property type="entry name" value="CATION EFFLUX SYSTEM PROTEIN CUSB"/>
    <property type="match status" value="1"/>
</dbReference>
<dbReference type="Gene3D" id="2.40.30.170">
    <property type="match status" value="1"/>
</dbReference>
<evidence type="ECO:0000259" key="4">
    <source>
        <dbReference type="Pfam" id="PF25954"/>
    </source>
</evidence>
<reference evidence="5 6" key="1">
    <citation type="submission" date="2015-05" db="EMBL/GenBank/DDBJ databases">
        <title>Genome sequencing and analysis of members of genus Stenotrophomonas.</title>
        <authorList>
            <person name="Patil P.P."/>
            <person name="Midha S."/>
            <person name="Patil P.B."/>
        </authorList>
    </citation>
    <scope>NUCLEOTIDE SEQUENCE [LARGE SCALE GENOMIC DNA]</scope>
    <source>
        <strain evidence="5 6">DSM 12575</strain>
    </source>
</reference>
<dbReference type="InterPro" id="IPR058790">
    <property type="entry name" value="BSH_CusB"/>
</dbReference>
<protein>
    <submittedName>
        <fullName evidence="5">Cobalt-zinc-cadmium resistance protein</fullName>
    </submittedName>
</protein>
<dbReference type="InterPro" id="IPR051909">
    <property type="entry name" value="MFP_Cation_Efflux"/>
</dbReference>
<gene>
    <name evidence="5" type="ORF">ABB22_01410</name>
</gene>
<evidence type="ECO:0000259" key="3">
    <source>
        <dbReference type="Pfam" id="PF25919"/>
    </source>
</evidence>
<comment type="caution">
    <text evidence="5">The sequence shown here is derived from an EMBL/GenBank/DDBJ whole genome shotgun (WGS) entry which is preliminary data.</text>
</comment>
<proteinExistence type="inferred from homology"/>
<evidence type="ECO:0000313" key="5">
    <source>
        <dbReference type="EMBL" id="KRG60581.1"/>
    </source>
</evidence>
<keyword evidence="6" id="KW-1185">Reference proteome</keyword>
<name>A0ABR5NP58_9GAMM</name>